<dbReference type="Proteomes" id="UP000662840">
    <property type="component" value="Chromosome"/>
</dbReference>
<organism evidence="2 3">
    <name type="scientific">Erwinia amylovora</name>
    <name type="common">Fire blight bacteria</name>
    <dbReference type="NCBI Taxonomy" id="552"/>
    <lineage>
        <taxon>Bacteria</taxon>
        <taxon>Pseudomonadati</taxon>
        <taxon>Pseudomonadota</taxon>
        <taxon>Gammaproteobacteria</taxon>
        <taxon>Enterobacterales</taxon>
        <taxon>Erwiniaceae</taxon>
        <taxon>Erwinia</taxon>
    </lineage>
</organism>
<evidence type="ECO:0000256" key="1">
    <source>
        <dbReference type="SAM" id="MobiDB-lite"/>
    </source>
</evidence>
<reference evidence="2 3" key="1">
    <citation type="submission" date="2020-12" db="EMBL/GenBank/DDBJ databases">
        <title>Genome sequence of Erwinia amylovora ATCC15580, a type strain.</title>
        <authorList>
            <person name="Kang I.-J."/>
            <person name="Roh E."/>
        </authorList>
    </citation>
    <scope>NUCLEOTIDE SEQUENCE [LARGE SCALE GENOMIC DNA]</scope>
    <source>
        <strain evidence="2 3">ATCC 15580</strain>
    </source>
</reference>
<feature type="region of interest" description="Disordered" evidence="1">
    <location>
        <begin position="30"/>
        <end position="50"/>
    </location>
</feature>
<protein>
    <recommendedName>
        <fullName evidence="4">Integrase catalytic domain-containing protein</fullName>
    </recommendedName>
</protein>
<sequence>MNLYLFRTLNDVRQMTGKWLGEYNGERPFESPNHLAQQEYRMTKTNAGTS</sequence>
<evidence type="ECO:0000313" key="3">
    <source>
        <dbReference type="Proteomes" id="UP000662840"/>
    </source>
</evidence>
<dbReference type="EMBL" id="CP066796">
    <property type="protein sequence ID" value="QSI92169.1"/>
    <property type="molecule type" value="Genomic_DNA"/>
</dbReference>
<accession>A0ABX7MJR3</accession>
<gene>
    <name evidence="2" type="ORF">JGC47_02200</name>
</gene>
<name>A0ABX7MJR3_ERWAM</name>
<evidence type="ECO:0008006" key="4">
    <source>
        <dbReference type="Google" id="ProtNLM"/>
    </source>
</evidence>
<keyword evidence="3" id="KW-1185">Reference proteome</keyword>
<proteinExistence type="predicted"/>
<evidence type="ECO:0000313" key="2">
    <source>
        <dbReference type="EMBL" id="QSI92169.1"/>
    </source>
</evidence>